<dbReference type="Proteomes" id="UP001138921">
    <property type="component" value="Unassembled WGS sequence"/>
</dbReference>
<dbReference type="InterPro" id="IPR025110">
    <property type="entry name" value="AMP-bd_C"/>
</dbReference>
<dbReference type="NCBIfam" id="NF005801">
    <property type="entry name" value="PRK07656.1"/>
    <property type="match status" value="1"/>
</dbReference>
<accession>A0A9X1D8X8</accession>
<protein>
    <submittedName>
        <fullName evidence="3">AMP-binding protein</fullName>
    </submittedName>
</protein>
<proteinExistence type="predicted"/>
<feature type="domain" description="AMP-dependent synthetase/ligase" evidence="1">
    <location>
        <begin position="18"/>
        <end position="386"/>
    </location>
</feature>
<sequence>MIKEDADWKFTTISDLCARAAQVYGTRTAIEDGITLTFVELDAARRRIAKAMIAAGVNKGDRIMIWAPNSWRWFATALGLVSAGAVLIPASTRFKGGEIAELVKRSGTSMLFSAGDFLGTYYPDQLKAETTAALRQVVVIGEARGTEKDWDSFVAAGDVISDTELAEREATIAPDDLCDMLFTSGTTGYPKGVMYGHQQCLKGVDAWATKVGIREHDRILVIPPLFHVFGYRAGALVALMRGAVFMPHLTFHAGEILERVSSEKVSVIPGPPAIFHGMLQHPELDKFDTGSLRLGITGSTVVPPILVRRMRDELGFEGVVTGYGLTESGGYGTMCLADDSDEVIANTAGKAAPGVEVGIMCKGKLLPQGQPGEIVIRGYIVMKGYFNDPEATAETIDAEGWLHTGDVGHIDTDGNLHIEDRLKDMYIAGGFNCYPAEIERILSTHPAIGIVAVIGVPDTRLGEVGKAFVILRTGTSATEKDIIAWSRDNMANYKCPRSVDIRTSLPTSAQGKVLKNLLRDEALQHA</sequence>
<dbReference type="PANTHER" id="PTHR24096">
    <property type="entry name" value="LONG-CHAIN-FATTY-ACID--COA LIGASE"/>
    <property type="match status" value="1"/>
</dbReference>
<dbReference type="Gene3D" id="3.40.50.12780">
    <property type="entry name" value="N-terminal domain of ligase-like"/>
    <property type="match status" value="1"/>
</dbReference>
<gene>
    <name evidence="3" type="ORF">J1C56_27790</name>
</gene>
<dbReference type="Pfam" id="PF00501">
    <property type="entry name" value="AMP-binding"/>
    <property type="match status" value="1"/>
</dbReference>
<reference evidence="3" key="2">
    <citation type="submission" date="2021-03" db="EMBL/GenBank/DDBJ databases">
        <authorList>
            <person name="Artuso I."/>
            <person name="Turrini P."/>
            <person name="Pirolo M."/>
            <person name="Lugli G.A."/>
            <person name="Ventura M."/>
            <person name="Visca P."/>
        </authorList>
    </citation>
    <scope>NUCLEOTIDE SEQUENCE</scope>
    <source>
        <strain evidence="3">LMG 26462</strain>
    </source>
</reference>
<evidence type="ECO:0000313" key="3">
    <source>
        <dbReference type="EMBL" id="MBT1159378.1"/>
    </source>
</evidence>
<dbReference type="InterPro" id="IPR020845">
    <property type="entry name" value="AMP-binding_CS"/>
</dbReference>
<comment type="caution">
    <text evidence="3">The sequence shown here is derived from an EMBL/GenBank/DDBJ whole genome shotgun (WGS) entry which is preliminary data.</text>
</comment>
<reference evidence="3" key="1">
    <citation type="journal article" date="2021" name="Microorganisms">
        <title>Phylogenomic Reconstruction and Metabolic Potential of the Genus Aminobacter.</title>
        <authorList>
            <person name="Artuso I."/>
            <person name="Turrini P."/>
            <person name="Pirolo M."/>
            <person name="Lugli G.A."/>
            <person name="Ventura M."/>
            <person name="Visca P."/>
        </authorList>
    </citation>
    <scope>NUCLEOTIDE SEQUENCE</scope>
    <source>
        <strain evidence="3">LMG 26462</strain>
    </source>
</reference>
<dbReference type="InterPro" id="IPR000873">
    <property type="entry name" value="AMP-dep_synth/lig_dom"/>
</dbReference>
<keyword evidence="4" id="KW-1185">Reference proteome</keyword>
<evidence type="ECO:0000259" key="2">
    <source>
        <dbReference type="Pfam" id="PF13193"/>
    </source>
</evidence>
<dbReference type="GO" id="GO:0016405">
    <property type="term" value="F:CoA-ligase activity"/>
    <property type="evidence" value="ECO:0007669"/>
    <property type="project" value="TreeGrafter"/>
</dbReference>
<dbReference type="AlphaFoldDB" id="A0A9X1D8X8"/>
<organism evidence="3 4">
    <name type="scientific">Aminobacter anthyllidis</name>
    <dbReference type="NCBI Taxonomy" id="1035067"/>
    <lineage>
        <taxon>Bacteria</taxon>
        <taxon>Pseudomonadati</taxon>
        <taxon>Pseudomonadota</taxon>
        <taxon>Alphaproteobacteria</taxon>
        <taxon>Hyphomicrobiales</taxon>
        <taxon>Phyllobacteriaceae</taxon>
        <taxon>Aminobacter</taxon>
    </lineage>
</organism>
<dbReference type="InterPro" id="IPR042099">
    <property type="entry name" value="ANL_N_sf"/>
</dbReference>
<dbReference type="PANTHER" id="PTHR24096:SF267">
    <property type="entry name" value="MALONATE--COA LIGASE ACSF3, MITOCHONDRIAL"/>
    <property type="match status" value="1"/>
</dbReference>
<feature type="domain" description="AMP-binding enzyme C-terminal" evidence="2">
    <location>
        <begin position="437"/>
        <end position="512"/>
    </location>
</feature>
<evidence type="ECO:0000313" key="4">
    <source>
        <dbReference type="Proteomes" id="UP001138921"/>
    </source>
</evidence>
<dbReference type="Pfam" id="PF13193">
    <property type="entry name" value="AMP-binding_C"/>
    <property type="match status" value="1"/>
</dbReference>
<dbReference type="InterPro" id="IPR045851">
    <property type="entry name" value="AMP-bd_C_sf"/>
</dbReference>
<evidence type="ECO:0000259" key="1">
    <source>
        <dbReference type="Pfam" id="PF00501"/>
    </source>
</evidence>
<dbReference type="PROSITE" id="PS00455">
    <property type="entry name" value="AMP_BINDING"/>
    <property type="match status" value="1"/>
</dbReference>
<dbReference type="Gene3D" id="3.30.300.30">
    <property type="match status" value="1"/>
</dbReference>
<dbReference type="SUPFAM" id="SSF56801">
    <property type="entry name" value="Acetyl-CoA synthetase-like"/>
    <property type="match status" value="1"/>
</dbReference>
<dbReference type="RefSeq" id="WP_214393224.1">
    <property type="nucleotide sequence ID" value="NZ_JAFLWW010000011.1"/>
</dbReference>
<dbReference type="EMBL" id="JAFLWW010000011">
    <property type="protein sequence ID" value="MBT1159378.1"/>
    <property type="molecule type" value="Genomic_DNA"/>
</dbReference>
<name>A0A9X1D8X8_9HYPH</name>